<evidence type="ECO:0000313" key="4">
    <source>
        <dbReference type="EMBL" id="CDR39329.1"/>
    </source>
</evidence>
<feature type="region of interest" description="Disordered" evidence="1">
    <location>
        <begin position="613"/>
        <end position="739"/>
    </location>
</feature>
<dbReference type="EMBL" id="LK052939">
    <property type="protein sequence ID" value="CDR39329.1"/>
    <property type="molecule type" value="Genomic_DNA"/>
</dbReference>
<organism evidence="4">
    <name type="scientific">Rhodotorula toruloides</name>
    <name type="common">Yeast</name>
    <name type="synonym">Rhodosporidium toruloides</name>
    <dbReference type="NCBI Taxonomy" id="5286"/>
    <lineage>
        <taxon>Eukaryota</taxon>
        <taxon>Fungi</taxon>
        <taxon>Dikarya</taxon>
        <taxon>Basidiomycota</taxon>
        <taxon>Pucciniomycotina</taxon>
        <taxon>Microbotryomycetes</taxon>
        <taxon>Sporidiobolales</taxon>
        <taxon>Sporidiobolaceae</taxon>
        <taxon>Rhodotorula</taxon>
    </lineage>
</organism>
<feature type="region of interest" description="Disordered" evidence="1">
    <location>
        <begin position="556"/>
        <end position="591"/>
    </location>
</feature>
<feature type="region of interest" description="Disordered" evidence="1">
    <location>
        <begin position="427"/>
        <end position="450"/>
    </location>
</feature>
<feature type="compositionally biased region" description="Basic and acidic residues" evidence="1">
    <location>
        <begin position="699"/>
        <end position="708"/>
    </location>
</feature>
<dbReference type="InterPro" id="IPR008984">
    <property type="entry name" value="SMAD_FHA_dom_sf"/>
</dbReference>
<evidence type="ECO:0000256" key="2">
    <source>
        <dbReference type="SAM" id="Phobius"/>
    </source>
</evidence>
<keyword evidence="2" id="KW-0812">Transmembrane</keyword>
<feature type="region of interest" description="Disordered" evidence="1">
    <location>
        <begin position="827"/>
        <end position="855"/>
    </location>
</feature>
<dbReference type="AlphaFoldDB" id="A0A061AX89"/>
<feature type="transmembrane region" description="Helical" evidence="2">
    <location>
        <begin position="929"/>
        <end position="947"/>
    </location>
</feature>
<dbReference type="Pfam" id="PF00498">
    <property type="entry name" value="FHA"/>
    <property type="match status" value="1"/>
</dbReference>
<dbReference type="Gene3D" id="2.60.200.20">
    <property type="match status" value="1"/>
</dbReference>
<feature type="compositionally biased region" description="Basic and acidic residues" evidence="1">
    <location>
        <begin position="289"/>
        <end position="298"/>
    </location>
</feature>
<dbReference type="InterPro" id="IPR000253">
    <property type="entry name" value="FHA_dom"/>
</dbReference>
<proteinExistence type="predicted"/>
<dbReference type="SUPFAM" id="SSF49879">
    <property type="entry name" value="SMAD/FHA domain"/>
    <property type="match status" value="1"/>
</dbReference>
<name>A0A061AX89_RHOTO</name>
<keyword evidence="2" id="KW-0472">Membrane</keyword>
<feature type="region of interest" description="Disordered" evidence="1">
    <location>
        <begin position="504"/>
        <end position="528"/>
    </location>
</feature>
<dbReference type="SMART" id="SM00240">
    <property type="entry name" value="FHA"/>
    <property type="match status" value="1"/>
</dbReference>
<dbReference type="OrthoDB" id="2529479at2759"/>
<feature type="compositionally biased region" description="Acidic residues" evidence="1">
    <location>
        <begin position="573"/>
        <end position="583"/>
    </location>
</feature>
<feature type="domain" description="FHA" evidence="3">
    <location>
        <begin position="32"/>
        <end position="92"/>
    </location>
</feature>
<feature type="compositionally biased region" description="Acidic residues" evidence="1">
    <location>
        <begin position="676"/>
        <end position="688"/>
    </location>
</feature>
<feature type="compositionally biased region" description="Basic and acidic residues" evidence="1">
    <location>
        <begin position="306"/>
        <end position="319"/>
    </location>
</feature>
<feature type="compositionally biased region" description="Acidic residues" evidence="1">
    <location>
        <begin position="642"/>
        <end position="666"/>
    </location>
</feature>
<keyword evidence="2" id="KW-1133">Transmembrane helix</keyword>
<evidence type="ECO:0000256" key="1">
    <source>
        <dbReference type="SAM" id="MobiDB-lite"/>
    </source>
</evidence>
<gene>
    <name evidence="4" type="ORF">RHTO0S_04e03994g</name>
</gene>
<feature type="region of interest" description="Disordered" evidence="1">
    <location>
        <begin position="33"/>
        <end position="59"/>
    </location>
</feature>
<dbReference type="PROSITE" id="PS50006">
    <property type="entry name" value="FHA_DOMAIN"/>
    <property type="match status" value="1"/>
</dbReference>
<accession>A0A061AX89</accession>
<feature type="compositionally biased region" description="Acidic residues" evidence="1">
    <location>
        <begin position="709"/>
        <end position="726"/>
    </location>
</feature>
<sequence length="952" mass="103428">MSVDMQQGDSYLVLVDDGGAVVKQFARSQGRITLGRASKNDPGTKDPSQGKFRSDNTKVMSSRHAQISWDGDYAHITDLGSTNGVVITRADQKVSLKPNVTYRIFEHDQITFGKQVSERSTGEIICRPMTLTASIRSSASIPLNSTAPRSTAPSVPLVRGRTLTGERYNKEFADCSSDEEDIGATQAVEDKVADSLKSTSFFPTKRGFGLSDDDVLISPDEEDSSLERLQSVNLSDVEVVNNDSASRALKPAPSVVESIAAASHVAVSGSPAPDASDVEMVDASSRPASRADSRDARSPRPVSRRLIVDKDGDYTEAIDRSTQSFDRPPSPVSPETLKTSSSRLQQDEEALPSEAYESLNKRRHERLQRMAELEAKLDCFRGPAPPASLPDVDGDSLSDQFDFRKVESDAPFDGVSVASHLPSPVISEAGDWNEEQDAWRSSFSPEQDMTVEVSADVEVEEVEALPSGEEVAAMVEQAEKEEFAKTRQMQSQLEWVDSDDEILEPRPRQASPGALIDGRPLWCPDDEQKVEPPVVDYVEPPKPAGEAGMPSELQIEASTFDYHADLPPYEQSADQDIDDEEPEPAAVEPAALKHDLGLAREVLVDLMTFKAASQGLESESESEDQHESASEDESSSEVSAIDYDDEEEDEMDDEEEVDEEEEESDGMSEWSGLHEVDEEEELDVEFDPELSGRVAMELEEAHQEKEAPIEFEEDVEVNAEVEEDEAPTPLTRDGRPDTADVAVVPLTALDRFRNALEKKLANKQPDMQLMEAHILAEAALVDDEGMPPLVEHGGVVDADVGAVVTEEGQSDEEDFSNQIEKVNAAAVASSQLDDETGIGSPPPSSSRKRRFDDTGLDDCDGDELVALHEDVRDNNAQLQTLNTQALATLGVETQPLAPAQVPVVAAAADSAPQVPQVKRRRLNIPFKSFALGLVTGVIGTVAGLAALPTSDC</sequence>
<reference evidence="4" key="1">
    <citation type="journal article" date="2014" name="Genome Announc.">
        <title>Draft genome sequence of Rhodosporidium toruloides CECT1137, an oleaginous yeast of biotechnological interest.</title>
        <authorList>
            <person name="Morin N."/>
            <person name="Calcas X."/>
            <person name="Devillers H."/>
            <person name="Durrens P."/>
            <person name="Sherman D.J."/>
            <person name="Nicaud J.-M."/>
            <person name="Neuveglise C."/>
        </authorList>
    </citation>
    <scope>NUCLEOTIDE SEQUENCE</scope>
    <source>
        <strain evidence="4">CECT1137</strain>
    </source>
</reference>
<evidence type="ECO:0000259" key="3">
    <source>
        <dbReference type="PROSITE" id="PS50006"/>
    </source>
</evidence>
<feature type="region of interest" description="Disordered" evidence="1">
    <location>
        <begin position="266"/>
        <end position="363"/>
    </location>
</feature>
<protein>
    <submittedName>
        <fullName evidence="4">RHTO0S04e03994g1_1</fullName>
    </submittedName>
</protein>